<feature type="compositionally biased region" description="Basic residues" evidence="1">
    <location>
        <begin position="311"/>
        <end position="322"/>
    </location>
</feature>
<feature type="compositionally biased region" description="Basic and acidic residues" evidence="1">
    <location>
        <begin position="326"/>
        <end position="344"/>
    </location>
</feature>
<feature type="compositionally biased region" description="Basic and acidic residues" evidence="1">
    <location>
        <begin position="109"/>
        <end position="118"/>
    </location>
</feature>
<sequence>MPRLLLKKFSSKKEIRPEFEDVAKTRGCRHVHGEAQRVGTCFTRHVLPISPLPQPRLSPSSLHVPTGLPLKNENWSNPPPPQNAGIHKEGLQAKREGGPESVSHLLGCARREGGDRRRQVWRGKRSRLANRKRQSFQSRPPPHPPASPPSPSPLSHPHLPTAVPPALYNADNLQHGKKYNPKTTDDLSLKSQHEPRPLGHVIERETLSYLAGTIERGDSGAGPECHDHKPGTVAIVLTAQITRDNPFPSLASLFCGPFENPGSFGAYSSSSLGHLHLSPTIRLFIDSIPPSFPVKSRHGVKGDSSSNPYHCARKTNNMKKGGRSLTRAEGKQEGKRGSNEYFDPETRDFRARLLAVVHTQANGSITLPPPPPGYASERCITDPK</sequence>
<feature type="compositionally biased region" description="Basic and acidic residues" evidence="1">
    <location>
        <begin position="86"/>
        <end position="98"/>
    </location>
</feature>
<accession>A0A3R7MBY1</accession>
<proteinExistence type="predicted"/>
<feature type="region of interest" description="Disordered" evidence="1">
    <location>
        <begin position="295"/>
        <end position="344"/>
    </location>
</feature>
<comment type="caution">
    <text evidence="2">The sequence shown here is derived from an EMBL/GenBank/DDBJ whole genome shotgun (WGS) entry which is preliminary data.</text>
</comment>
<gene>
    <name evidence="2" type="ORF">C7M84_003594</name>
</gene>
<keyword evidence="3" id="KW-1185">Reference proteome</keyword>
<feature type="compositionally biased region" description="Basic residues" evidence="1">
    <location>
        <begin position="119"/>
        <end position="134"/>
    </location>
</feature>
<feature type="region of interest" description="Disordered" evidence="1">
    <location>
        <begin position="362"/>
        <end position="384"/>
    </location>
</feature>
<feature type="compositionally biased region" description="Basic and acidic residues" evidence="1">
    <location>
        <begin position="183"/>
        <end position="198"/>
    </location>
</feature>
<evidence type="ECO:0000313" key="3">
    <source>
        <dbReference type="Proteomes" id="UP000283509"/>
    </source>
</evidence>
<feature type="compositionally biased region" description="Pro residues" evidence="1">
    <location>
        <begin position="139"/>
        <end position="154"/>
    </location>
</feature>
<feature type="region of interest" description="Disordered" evidence="1">
    <location>
        <begin position="50"/>
        <end position="198"/>
    </location>
</feature>
<evidence type="ECO:0000256" key="1">
    <source>
        <dbReference type="SAM" id="MobiDB-lite"/>
    </source>
</evidence>
<dbReference type="EMBL" id="QCYY01001488">
    <property type="protein sequence ID" value="ROT77732.1"/>
    <property type="molecule type" value="Genomic_DNA"/>
</dbReference>
<reference evidence="2 3" key="1">
    <citation type="submission" date="2018-04" db="EMBL/GenBank/DDBJ databases">
        <authorList>
            <person name="Zhang X."/>
            <person name="Yuan J."/>
            <person name="Li F."/>
            <person name="Xiang J."/>
        </authorList>
    </citation>
    <scope>NUCLEOTIDE SEQUENCE [LARGE SCALE GENOMIC DNA]</scope>
    <source>
        <tissue evidence="2">Muscle</tissue>
    </source>
</reference>
<organism evidence="2 3">
    <name type="scientific">Penaeus vannamei</name>
    <name type="common">Whiteleg shrimp</name>
    <name type="synonym">Litopenaeus vannamei</name>
    <dbReference type="NCBI Taxonomy" id="6689"/>
    <lineage>
        <taxon>Eukaryota</taxon>
        <taxon>Metazoa</taxon>
        <taxon>Ecdysozoa</taxon>
        <taxon>Arthropoda</taxon>
        <taxon>Crustacea</taxon>
        <taxon>Multicrustacea</taxon>
        <taxon>Malacostraca</taxon>
        <taxon>Eumalacostraca</taxon>
        <taxon>Eucarida</taxon>
        <taxon>Decapoda</taxon>
        <taxon>Dendrobranchiata</taxon>
        <taxon>Penaeoidea</taxon>
        <taxon>Penaeidae</taxon>
        <taxon>Penaeus</taxon>
    </lineage>
</organism>
<name>A0A3R7MBY1_PENVA</name>
<dbReference type="Proteomes" id="UP000283509">
    <property type="component" value="Unassembled WGS sequence"/>
</dbReference>
<dbReference type="AlphaFoldDB" id="A0A3R7MBY1"/>
<evidence type="ECO:0000313" key="2">
    <source>
        <dbReference type="EMBL" id="ROT77732.1"/>
    </source>
</evidence>
<protein>
    <submittedName>
        <fullName evidence="2">Uncharacterized protein</fullName>
    </submittedName>
</protein>
<reference evidence="2 3" key="2">
    <citation type="submission" date="2019-01" db="EMBL/GenBank/DDBJ databases">
        <title>The decoding of complex shrimp genome reveals the adaptation for benthos swimmer, frequently molting mechanism and breeding impact on genome.</title>
        <authorList>
            <person name="Sun Y."/>
            <person name="Gao Y."/>
            <person name="Yu Y."/>
        </authorList>
    </citation>
    <scope>NUCLEOTIDE SEQUENCE [LARGE SCALE GENOMIC DNA]</scope>
    <source>
        <tissue evidence="2">Muscle</tissue>
    </source>
</reference>